<sequence>MPPRAHVTDPAKLLPPILRLLEQSPPDAYSAQQKARTTAARLLASSHYDSAIEILFGSAKELLKLREWGSGCDLAVYLVQAYEKGEVEVTAESKARLTQLLALITGEGSWRKKLADSAIKWSADFGDCPTGDPDIHKYLGELYYKDGQFPQAEYHLLASCKRDAATMLADLMFEWCHEGAKDPGPYACQVVLPYISLTPPAILPAKAFMHRFLSLLSTKHPAFITSSLTAPAEPPAVPTEVSLTISETLNFLQLAILSVQRAPAEGVSGVQARGTNGGVGKEWESLVRRYKSMSPVIRDEAVQEAILHISTTVFKIPPPRSAAGGNDMLQNLMGSLFGGGGLGAPPRR</sequence>
<accession>A0ACC2XX34</accession>
<name>A0ACC2XX34_9TREE</name>
<keyword evidence="2" id="KW-1185">Reference proteome</keyword>
<organism evidence="1 2">
    <name type="scientific">Naganishia onofrii</name>
    <dbReference type="NCBI Taxonomy" id="1851511"/>
    <lineage>
        <taxon>Eukaryota</taxon>
        <taxon>Fungi</taxon>
        <taxon>Dikarya</taxon>
        <taxon>Basidiomycota</taxon>
        <taxon>Agaricomycotina</taxon>
        <taxon>Tremellomycetes</taxon>
        <taxon>Filobasidiales</taxon>
        <taxon>Filobasidiaceae</taxon>
        <taxon>Naganishia</taxon>
    </lineage>
</organism>
<dbReference type="EMBL" id="JASBWV010000001">
    <property type="protein sequence ID" value="KAJ9128134.1"/>
    <property type="molecule type" value="Genomic_DNA"/>
</dbReference>
<reference evidence="1" key="1">
    <citation type="submission" date="2023-04" db="EMBL/GenBank/DDBJ databases">
        <title>Draft Genome sequencing of Naganishia species isolated from polar environments using Oxford Nanopore Technology.</title>
        <authorList>
            <person name="Leo P."/>
            <person name="Venkateswaran K."/>
        </authorList>
    </citation>
    <scope>NUCLEOTIDE SEQUENCE</scope>
    <source>
        <strain evidence="1">DBVPG 5303</strain>
    </source>
</reference>
<gene>
    <name evidence="1" type="ORF">QFC24_000426</name>
</gene>
<protein>
    <submittedName>
        <fullName evidence="1">Uncharacterized protein</fullName>
    </submittedName>
</protein>
<dbReference type="Proteomes" id="UP001234202">
    <property type="component" value="Unassembled WGS sequence"/>
</dbReference>
<evidence type="ECO:0000313" key="1">
    <source>
        <dbReference type="EMBL" id="KAJ9128134.1"/>
    </source>
</evidence>
<comment type="caution">
    <text evidence="1">The sequence shown here is derived from an EMBL/GenBank/DDBJ whole genome shotgun (WGS) entry which is preliminary data.</text>
</comment>
<proteinExistence type="predicted"/>
<evidence type="ECO:0000313" key="2">
    <source>
        <dbReference type="Proteomes" id="UP001234202"/>
    </source>
</evidence>